<accession>A0A6G1HLS3</accession>
<evidence type="ECO:0000313" key="2">
    <source>
        <dbReference type="EMBL" id="KAF2396851.1"/>
    </source>
</evidence>
<dbReference type="Proteomes" id="UP000799640">
    <property type="component" value="Unassembled WGS sequence"/>
</dbReference>
<protein>
    <recommendedName>
        <fullName evidence="1">Gfo/Idh/MocA-like oxidoreductase N-terminal domain-containing protein</fullName>
    </recommendedName>
</protein>
<dbReference type="EMBL" id="ML996705">
    <property type="protein sequence ID" value="KAF2396851.1"/>
    <property type="molecule type" value="Genomic_DNA"/>
</dbReference>
<dbReference type="AlphaFoldDB" id="A0A6G1HLS3"/>
<evidence type="ECO:0000313" key="3">
    <source>
        <dbReference type="Proteomes" id="UP000799640"/>
    </source>
</evidence>
<sequence>PAIKAAHYLALKAVYSETAATASALASQFPGAVLAYSNDQFPNLTALLGRSDITAVIIAMRHVEQPIFIRLALEAGKHVLSEMPILETLSDLHELFAIAATLPKPGPRWNVAEPLRFMPDVDYAAGEILKLGPVTGFWTRQVMVMADLLGPPAQPVLVVAGTNLVQKRLPPVDTVEAVWIAANGVIGSFGYTHGSPVDVPGAEHVVMCEGGAVELIRRGRDKVVRVYKANMSPEERVIESGHELAVRLEVQAWAECLEKGWGDPRLSPWEAIRDLEIARGMLVSGLMHGERIKVGDGRLLRGINGERVEIGRVD</sequence>
<dbReference type="InterPro" id="IPR000683">
    <property type="entry name" value="Gfo/Idh/MocA-like_OxRdtase_N"/>
</dbReference>
<dbReference type="PANTHER" id="PTHR42840">
    <property type="entry name" value="NAD(P)-BINDING ROSSMANN-FOLD SUPERFAMILY PROTEIN-RELATED"/>
    <property type="match status" value="1"/>
</dbReference>
<dbReference type="GO" id="GO:0005737">
    <property type="term" value="C:cytoplasm"/>
    <property type="evidence" value="ECO:0007669"/>
    <property type="project" value="TreeGrafter"/>
</dbReference>
<dbReference type="PANTHER" id="PTHR42840:SF5">
    <property type="entry name" value="NAD(P)-BINDING ROSSMANN-FOLD SUPERFAMILY PROTEIN"/>
    <property type="match status" value="1"/>
</dbReference>
<dbReference type="SUPFAM" id="SSF51735">
    <property type="entry name" value="NAD(P)-binding Rossmann-fold domains"/>
    <property type="match status" value="1"/>
</dbReference>
<dbReference type="Pfam" id="PF01408">
    <property type="entry name" value="GFO_IDH_MocA"/>
    <property type="match status" value="1"/>
</dbReference>
<dbReference type="GO" id="GO:0000166">
    <property type="term" value="F:nucleotide binding"/>
    <property type="evidence" value="ECO:0007669"/>
    <property type="project" value="InterPro"/>
</dbReference>
<dbReference type="OrthoDB" id="64915at2759"/>
<feature type="domain" description="Gfo/Idh/MocA-like oxidoreductase N-terminal" evidence="1">
    <location>
        <begin position="7"/>
        <end position="101"/>
    </location>
</feature>
<dbReference type="InterPro" id="IPR036291">
    <property type="entry name" value="NAD(P)-bd_dom_sf"/>
</dbReference>
<dbReference type="Gene3D" id="3.30.360.10">
    <property type="entry name" value="Dihydrodipicolinate Reductase, domain 2"/>
    <property type="match status" value="2"/>
</dbReference>
<evidence type="ECO:0000259" key="1">
    <source>
        <dbReference type="Pfam" id="PF01408"/>
    </source>
</evidence>
<proteinExistence type="predicted"/>
<dbReference type="Gene3D" id="3.40.50.720">
    <property type="entry name" value="NAD(P)-binding Rossmann-like Domain"/>
    <property type="match status" value="2"/>
</dbReference>
<dbReference type="GO" id="GO:0006740">
    <property type="term" value="P:NADPH regeneration"/>
    <property type="evidence" value="ECO:0007669"/>
    <property type="project" value="TreeGrafter"/>
</dbReference>
<organism evidence="2 3">
    <name type="scientific">Trichodelitschia bisporula</name>
    <dbReference type="NCBI Taxonomy" id="703511"/>
    <lineage>
        <taxon>Eukaryota</taxon>
        <taxon>Fungi</taxon>
        <taxon>Dikarya</taxon>
        <taxon>Ascomycota</taxon>
        <taxon>Pezizomycotina</taxon>
        <taxon>Dothideomycetes</taxon>
        <taxon>Dothideomycetes incertae sedis</taxon>
        <taxon>Phaeotrichales</taxon>
        <taxon>Phaeotrichaceae</taxon>
        <taxon>Trichodelitschia</taxon>
    </lineage>
</organism>
<feature type="non-terminal residue" evidence="2">
    <location>
        <position position="1"/>
    </location>
</feature>
<dbReference type="GO" id="GO:0016491">
    <property type="term" value="F:oxidoreductase activity"/>
    <property type="evidence" value="ECO:0007669"/>
    <property type="project" value="TreeGrafter"/>
</dbReference>
<name>A0A6G1HLS3_9PEZI</name>
<reference evidence="2" key="1">
    <citation type="journal article" date="2020" name="Stud. Mycol.">
        <title>101 Dothideomycetes genomes: a test case for predicting lifestyles and emergence of pathogens.</title>
        <authorList>
            <person name="Haridas S."/>
            <person name="Albert R."/>
            <person name="Binder M."/>
            <person name="Bloem J."/>
            <person name="Labutti K."/>
            <person name="Salamov A."/>
            <person name="Andreopoulos B."/>
            <person name="Baker S."/>
            <person name="Barry K."/>
            <person name="Bills G."/>
            <person name="Bluhm B."/>
            <person name="Cannon C."/>
            <person name="Castanera R."/>
            <person name="Culley D."/>
            <person name="Daum C."/>
            <person name="Ezra D."/>
            <person name="Gonzalez J."/>
            <person name="Henrissat B."/>
            <person name="Kuo A."/>
            <person name="Liang C."/>
            <person name="Lipzen A."/>
            <person name="Lutzoni F."/>
            <person name="Magnuson J."/>
            <person name="Mondo S."/>
            <person name="Nolan M."/>
            <person name="Ohm R."/>
            <person name="Pangilinan J."/>
            <person name="Park H.-J."/>
            <person name="Ramirez L."/>
            <person name="Alfaro M."/>
            <person name="Sun H."/>
            <person name="Tritt A."/>
            <person name="Yoshinaga Y."/>
            <person name="Zwiers L.-H."/>
            <person name="Turgeon B."/>
            <person name="Goodwin S."/>
            <person name="Spatafora J."/>
            <person name="Crous P."/>
            <person name="Grigoriev I."/>
        </authorList>
    </citation>
    <scope>NUCLEOTIDE SEQUENCE</scope>
    <source>
        <strain evidence="2">CBS 262.69</strain>
    </source>
</reference>
<keyword evidence="3" id="KW-1185">Reference proteome</keyword>
<gene>
    <name evidence="2" type="ORF">EJ06DRAFT_482707</name>
</gene>